<proteinExistence type="predicted"/>
<sequence>MSLTREQVLFSDLAKAMKKTVARQANESDSDSEIQQTTNRGNKLKKRARANWGHRLGLQSTKRHVPTPMRKQARRSYETLYSFAHAQEVEHAGYKRAIISRNPPLIDEDGYSIDSDDDEQHVQDAIAAAAEGDPYSSIHLEQLLAPLTAVTDLPAHPTLSRPFKSTALKELTNQACDLMHKENEALWKVRPLLTRLSGDHTWVTPEMMLGTDDQEMFRNSFTARTLKRKRSQDAEAEGASSPNINGDSTARPSVNGDHNQAVQEEAVTNERVDTSAEDVTMTNSDGNVPGKTDPEKGTHDASVAINGEQGTEKEVTNGAKVDEANGISAKQKGKQPGTRQDPADDDVAMLDGSAVSGLGAQSNHNGSRAASPSAASIGDSFIHPIFLAPKFAHPDRDLGLPEQEAEDVRRLLQLYVQKQEEVCRGTEKLYHGLLRADRMRKTVLEWSKSEAHVGEMSDGEDWYDKEEWGLTEDLKKGQDEEEEDTTQTQKKTRNRK</sequence>
<dbReference type="Pfam" id="PF08595">
    <property type="entry name" value="RXT2_N"/>
    <property type="match status" value="1"/>
</dbReference>
<evidence type="ECO:0000313" key="4">
    <source>
        <dbReference type="Proteomes" id="UP001265746"/>
    </source>
</evidence>
<dbReference type="PANTHER" id="PTHR28232">
    <property type="entry name" value="TRANSCRIPTIONAL REGULATORY PROTEIN RXT2"/>
    <property type="match status" value="1"/>
</dbReference>
<dbReference type="PANTHER" id="PTHR28232:SF1">
    <property type="entry name" value="TRANSCRIPTIONAL REGULATORY PROTEIN RXT2"/>
    <property type="match status" value="1"/>
</dbReference>
<feature type="region of interest" description="Disordered" evidence="1">
    <location>
        <begin position="23"/>
        <end position="51"/>
    </location>
</feature>
<dbReference type="InterPro" id="IPR013904">
    <property type="entry name" value="RXT2_N"/>
</dbReference>
<feature type="domain" description="Transcriptional regulatory protein RXT2 N-terminal" evidence="2">
    <location>
        <begin position="86"/>
        <end position="199"/>
    </location>
</feature>
<dbReference type="AlphaFoldDB" id="A0AAD9S4L9"/>
<keyword evidence="4" id="KW-1185">Reference proteome</keyword>
<feature type="region of interest" description="Disordered" evidence="1">
    <location>
        <begin position="468"/>
        <end position="496"/>
    </location>
</feature>
<name>A0AAD9S4L9_PHOAM</name>
<dbReference type="GO" id="GO:0033698">
    <property type="term" value="C:Rpd3L complex"/>
    <property type="evidence" value="ECO:0007669"/>
    <property type="project" value="TreeGrafter"/>
</dbReference>
<feature type="region of interest" description="Disordered" evidence="1">
    <location>
        <begin position="225"/>
        <end position="349"/>
    </location>
</feature>
<gene>
    <name evidence="3" type="ORF">N8I77_011048</name>
</gene>
<feature type="compositionally biased region" description="Polar residues" evidence="1">
    <location>
        <begin position="240"/>
        <end position="262"/>
    </location>
</feature>
<evidence type="ECO:0000313" key="3">
    <source>
        <dbReference type="EMBL" id="KAK2599278.1"/>
    </source>
</evidence>
<organism evidence="3 4">
    <name type="scientific">Phomopsis amygdali</name>
    <name type="common">Fusicoccum amygdali</name>
    <dbReference type="NCBI Taxonomy" id="1214568"/>
    <lineage>
        <taxon>Eukaryota</taxon>
        <taxon>Fungi</taxon>
        <taxon>Dikarya</taxon>
        <taxon>Ascomycota</taxon>
        <taxon>Pezizomycotina</taxon>
        <taxon>Sordariomycetes</taxon>
        <taxon>Sordariomycetidae</taxon>
        <taxon>Diaporthales</taxon>
        <taxon>Diaporthaceae</taxon>
        <taxon>Diaporthe</taxon>
    </lineage>
</organism>
<comment type="caution">
    <text evidence="3">The sequence shown here is derived from an EMBL/GenBank/DDBJ whole genome shotgun (WGS) entry which is preliminary data.</text>
</comment>
<dbReference type="GO" id="GO:0005829">
    <property type="term" value="C:cytosol"/>
    <property type="evidence" value="ECO:0007669"/>
    <property type="project" value="TreeGrafter"/>
</dbReference>
<reference evidence="3" key="1">
    <citation type="submission" date="2023-06" db="EMBL/GenBank/DDBJ databases">
        <authorList>
            <person name="Noh H."/>
        </authorList>
    </citation>
    <scope>NUCLEOTIDE SEQUENCE</scope>
    <source>
        <strain evidence="3">DUCC20226</strain>
    </source>
</reference>
<dbReference type="Proteomes" id="UP001265746">
    <property type="component" value="Unassembled WGS sequence"/>
</dbReference>
<dbReference type="InterPro" id="IPR039602">
    <property type="entry name" value="Rxt2"/>
</dbReference>
<evidence type="ECO:0000256" key="1">
    <source>
        <dbReference type="SAM" id="MobiDB-lite"/>
    </source>
</evidence>
<protein>
    <recommendedName>
        <fullName evidence="2">Transcriptional regulatory protein RXT2 N-terminal domain-containing protein</fullName>
    </recommendedName>
</protein>
<evidence type="ECO:0000259" key="2">
    <source>
        <dbReference type="Pfam" id="PF08595"/>
    </source>
</evidence>
<dbReference type="EMBL" id="JAUJFL010000007">
    <property type="protein sequence ID" value="KAK2599278.1"/>
    <property type="molecule type" value="Genomic_DNA"/>
</dbReference>
<feature type="compositionally biased region" description="Polar residues" evidence="1">
    <location>
        <begin position="23"/>
        <end position="41"/>
    </location>
</feature>
<feature type="compositionally biased region" description="Basic and acidic residues" evidence="1">
    <location>
        <begin position="468"/>
        <end position="478"/>
    </location>
</feature>
<accession>A0AAD9S4L9</accession>
<feature type="compositionally biased region" description="Basic and acidic residues" evidence="1">
    <location>
        <begin position="310"/>
        <end position="323"/>
    </location>
</feature>